<feature type="compositionally biased region" description="Polar residues" evidence="6">
    <location>
        <begin position="77"/>
        <end position="89"/>
    </location>
</feature>
<evidence type="ECO:0000256" key="2">
    <source>
        <dbReference type="ARBA" id="ARBA00022737"/>
    </source>
</evidence>
<dbReference type="GO" id="GO:0000981">
    <property type="term" value="F:DNA-binding transcription factor activity, RNA polymerase II-specific"/>
    <property type="evidence" value="ECO:0007669"/>
    <property type="project" value="TreeGrafter"/>
</dbReference>
<dbReference type="Proteomes" id="UP000292957">
    <property type="component" value="Unassembled WGS sequence"/>
</dbReference>
<dbReference type="GO" id="GO:0000978">
    <property type="term" value="F:RNA polymerase II cis-regulatory region sequence-specific DNA binding"/>
    <property type="evidence" value="ECO:0007669"/>
    <property type="project" value="TreeGrafter"/>
</dbReference>
<organism evidence="8">
    <name type="scientific">Dichomitus squalens</name>
    <dbReference type="NCBI Taxonomy" id="114155"/>
    <lineage>
        <taxon>Eukaryota</taxon>
        <taxon>Fungi</taxon>
        <taxon>Dikarya</taxon>
        <taxon>Basidiomycota</taxon>
        <taxon>Agaricomycotina</taxon>
        <taxon>Agaricomycetes</taxon>
        <taxon>Polyporales</taxon>
        <taxon>Polyporaceae</taxon>
        <taxon>Dichomitus</taxon>
    </lineage>
</organism>
<dbReference type="InterPro" id="IPR050329">
    <property type="entry name" value="GLI_C2H2-zinc-finger"/>
</dbReference>
<dbReference type="PROSITE" id="PS50157">
    <property type="entry name" value="ZINC_FINGER_C2H2_2"/>
    <property type="match status" value="1"/>
</dbReference>
<reference evidence="8" key="1">
    <citation type="submission" date="2019-01" db="EMBL/GenBank/DDBJ databases">
        <title>Draft genome sequences of three monokaryotic isolates of the white-rot basidiomycete fungus Dichomitus squalens.</title>
        <authorList>
            <consortium name="DOE Joint Genome Institute"/>
            <person name="Lopez S.C."/>
            <person name="Andreopoulos B."/>
            <person name="Pangilinan J."/>
            <person name="Lipzen A."/>
            <person name="Riley R."/>
            <person name="Ahrendt S."/>
            <person name="Ng V."/>
            <person name="Barry K."/>
            <person name="Daum C."/>
            <person name="Grigoriev I.V."/>
            <person name="Hilden K.S."/>
            <person name="Makela M.R."/>
            <person name="de Vries R.P."/>
        </authorList>
    </citation>
    <scope>NUCLEOTIDE SEQUENCE [LARGE SCALE GENOMIC DNA]</scope>
    <source>
        <strain evidence="8">OM18370.1</strain>
    </source>
</reference>
<gene>
    <name evidence="8" type="ORF">BD311DRAFT_770479</name>
</gene>
<evidence type="ECO:0000256" key="1">
    <source>
        <dbReference type="ARBA" id="ARBA00022723"/>
    </source>
</evidence>
<evidence type="ECO:0000256" key="6">
    <source>
        <dbReference type="SAM" id="MobiDB-lite"/>
    </source>
</evidence>
<keyword evidence="2" id="KW-0677">Repeat</keyword>
<keyword evidence="4" id="KW-0862">Zinc</keyword>
<feature type="compositionally biased region" description="Low complexity" evidence="6">
    <location>
        <begin position="90"/>
        <end position="99"/>
    </location>
</feature>
<protein>
    <recommendedName>
        <fullName evidence="7">C2H2-type domain-containing protein</fullName>
    </recommendedName>
</protein>
<dbReference type="InterPro" id="IPR013087">
    <property type="entry name" value="Znf_C2H2_type"/>
</dbReference>
<feature type="compositionally biased region" description="Polar residues" evidence="6">
    <location>
        <begin position="330"/>
        <end position="339"/>
    </location>
</feature>
<feature type="region of interest" description="Disordered" evidence="6">
    <location>
        <begin position="76"/>
        <end position="99"/>
    </location>
</feature>
<dbReference type="OrthoDB" id="2756776at2759"/>
<dbReference type="AlphaFoldDB" id="A0A4Q9M8C0"/>
<evidence type="ECO:0000256" key="5">
    <source>
        <dbReference type="PROSITE-ProRule" id="PRU00042"/>
    </source>
</evidence>
<evidence type="ECO:0000256" key="3">
    <source>
        <dbReference type="ARBA" id="ARBA00022771"/>
    </source>
</evidence>
<feature type="compositionally biased region" description="Basic and acidic residues" evidence="6">
    <location>
        <begin position="308"/>
        <end position="318"/>
    </location>
</feature>
<dbReference type="GO" id="GO:0045944">
    <property type="term" value="P:positive regulation of transcription by RNA polymerase II"/>
    <property type="evidence" value="ECO:0007669"/>
    <property type="project" value="UniProtKB-ARBA"/>
</dbReference>
<proteinExistence type="predicted"/>
<feature type="domain" description="C2H2-type" evidence="7">
    <location>
        <begin position="368"/>
        <end position="398"/>
    </location>
</feature>
<keyword evidence="1" id="KW-0479">Metal-binding</keyword>
<dbReference type="GO" id="GO:0008270">
    <property type="term" value="F:zinc ion binding"/>
    <property type="evidence" value="ECO:0007669"/>
    <property type="project" value="UniProtKB-KW"/>
</dbReference>
<dbReference type="PANTHER" id="PTHR19818">
    <property type="entry name" value="ZINC FINGER PROTEIN ZIC AND GLI"/>
    <property type="match status" value="1"/>
</dbReference>
<dbReference type="SUPFAM" id="SSF57667">
    <property type="entry name" value="beta-beta-alpha zinc fingers"/>
    <property type="match status" value="1"/>
</dbReference>
<dbReference type="PANTHER" id="PTHR19818:SF139">
    <property type="entry name" value="PAIR-RULE PROTEIN ODD-PAIRED"/>
    <property type="match status" value="1"/>
</dbReference>
<evidence type="ECO:0000259" key="7">
    <source>
        <dbReference type="PROSITE" id="PS50157"/>
    </source>
</evidence>
<keyword evidence="3 5" id="KW-0863">Zinc-finger</keyword>
<evidence type="ECO:0000256" key="4">
    <source>
        <dbReference type="ARBA" id="ARBA00022833"/>
    </source>
</evidence>
<evidence type="ECO:0000313" key="8">
    <source>
        <dbReference type="EMBL" id="TBU22398.1"/>
    </source>
</evidence>
<dbReference type="EMBL" id="ML143544">
    <property type="protein sequence ID" value="TBU22398.1"/>
    <property type="molecule type" value="Genomic_DNA"/>
</dbReference>
<feature type="region of interest" description="Disordered" evidence="6">
    <location>
        <begin position="305"/>
        <end position="365"/>
    </location>
</feature>
<dbReference type="Gene3D" id="3.30.160.60">
    <property type="entry name" value="Classic Zinc Finger"/>
    <property type="match status" value="2"/>
</dbReference>
<dbReference type="SMART" id="SM00355">
    <property type="entry name" value="ZnF_C2H2"/>
    <property type="match status" value="2"/>
</dbReference>
<dbReference type="GO" id="GO:0005634">
    <property type="term" value="C:nucleus"/>
    <property type="evidence" value="ECO:0007669"/>
    <property type="project" value="UniProtKB-ARBA"/>
</dbReference>
<feature type="region of interest" description="Disordered" evidence="6">
    <location>
        <begin position="1"/>
        <end position="28"/>
    </location>
</feature>
<accession>A0A4Q9M8C0</accession>
<name>A0A4Q9M8C0_9APHY</name>
<dbReference type="PROSITE" id="PS00028">
    <property type="entry name" value="ZINC_FINGER_C2H2_1"/>
    <property type="match status" value="1"/>
</dbReference>
<sequence>MTARPAYDPLADVPPDKPDTGHDATSVPLNTQQIVASDPSIRASDHLGSSVDSRLRFLADDANIEYLSQLDRWAPNVHTSGESQSPEMASSTYSEFSTTESTSLGEYDLGRANASLYTPPSHCEPASTEGFYSDYKDAPFHVDGMYAVSGSLGEASRGLEALGTHHLTDANASPSSWVNPGSGQPPWQYFSAAAADVRVYPSTFLRPAVNLAFAYTEANPVTDVSWHASRASMYTPLSYGGAPEAEGQQAGFYQTVTAAINPALLVTQRAVFRFPGPNPIGDQEQPQKQYSDAASAGAIGLESDMQASDDRRHIEHPPEPFTPATPSPNTDPTSQQATKHSSECRPVNASKKPATAKGPRRQSTDKVFPCNWPGCDKSFARTNNLRVHHKGVHLQQRDYVCPFKECIKAQSGFSRKYDLELHIKKHHSTKGVKRIQA</sequence>
<dbReference type="InterPro" id="IPR036236">
    <property type="entry name" value="Znf_C2H2_sf"/>
</dbReference>